<organism evidence="1 2">
    <name type="scientific">Psychracetigena formicireducens</name>
    <dbReference type="NCBI Taxonomy" id="2986056"/>
    <lineage>
        <taxon>Bacteria</taxon>
        <taxon>Bacillati</taxon>
        <taxon>Candidatus Lithacetigenota</taxon>
        <taxon>Candidatus Psychracetigena</taxon>
    </lineage>
</organism>
<dbReference type="AlphaFoldDB" id="A0A9E2BHW4"/>
<evidence type="ECO:0000313" key="2">
    <source>
        <dbReference type="Proteomes" id="UP000811545"/>
    </source>
</evidence>
<dbReference type="EMBL" id="QLTW01000196">
    <property type="protein sequence ID" value="MBT9145848.1"/>
    <property type="molecule type" value="Genomic_DNA"/>
</dbReference>
<accession>A0A9E2BHW4</accession>
<comment type="caution">
    <text evidence="1">The sequence shown here is derived from an EMBL/GenBank/DDBJ whole genome shotgun (WGS) entry which is preliminary data.</text>
</comment>
<sequence length="72" mass="8850">MPRLKEIDINYEQIGDLFSQLDFEKKMMLIKGVIRDKRYRENFYTYTEGLAKKYRIPEMNEEELDAFLHRNN</sequence>
<evidence type="ECO:0000313" key="1">
    <source>
        <dbReference type="EMBL" id="MBT9145848.1"/>
    </source>
</evidence>
<name>A0A9E2BHW4_PSYF1</name>
<reference evidence="1 2" key="1">
    <citation type="journal article" date="2021" name="bioRxiv">
        <title>Unique metabolic strategies in Hadean analogues reveal hints for primordial physiology.</title>
        <authorList>
            <person name="Nobu M.K."/>
            <person name="Nakai R."/>
            <person name="Tamazawa S."/>
            <person name="Mori H."/>
            <person name="Toyoda A."/>
            <person name="Ijiri A."/>
            <person name="Suzuki S."/>
            <person name="Kurokawa K."/>
            <person name="Kamagata Y."/>
            <person name="Tamaki H."/>
        </authorList>
    </citation>
    <scope>NUCLEOTIDE SEQUENCE [LARGE SCALE GENOMIC DNA]</scope>
    <source>
        <strain evidence="1">BS525</strain>
    </source>
</reference>
<gene>
    <name evidence="1" type="ORF">DDT42_01725</name>
</gene>
<protein>
    <submittedName>
        <fullName evidence="1">Uncharacterized protein</fullName>
    </submittedName>
</protein>
<proteinExistence type="predicted"/>
<dbReference type="Proteomes" id="UP000811545">
    <property type="component" value="Unassembled WGS sequence"/>
</dbReference>